<dbReference type="Pfam" id="PF12399">
    <property type="entry name" value="BCA_ABC_TP_C"/>
    <property type="match status" value="1"/>
</dbReference>
<evidence type="ECO:0000256" key="3">
    <source>
        <dbReference type="ARBA" id="ARBA00022840"/>
    </source>
</evidence>
<dbReference type="Pfam" id="PF00005">
    <property type="entry name" value="ABC_tran"/>
    <property type="match status" value="1"/>
</dbReference>
<dbReference type="InterPro" id="IPR051120">
    <property type="entry name" value="ABC_AA/LPS_Transport"/>
</dbReference>
<proteinExistence type="predicted"/>
<gene>
    <name evidence="5" type="ORF">LZD57_21825</name>
</gene>
<dbReference type="EMBL" id="JAJUWU010000026">
    <property type="protein sequence ID" value="MCE7030634.1"/>
    <property type="molecule type" value="Genomic_DNA"/>
</dbReference>
<dbReference type="SUPFAM" id="SSF52540">
    <property type="entry name" value="P-loop containing nucleoside triphosphate hydrolases"/>
    <property type="match status" value="1"/>
</dbReference>
<reference evidence="5" key="1">
    <citation type="submission" date="2022-01" db="EMBL/GenBank/DDBJ databases">
        <title>Jiella avicenniae sp. nov., a novel endophytic bacterium isolated from bark of Avicennia marina.</title>
        <authorList>
            <person name="Tuo L."/>
        </authorList>
    </citation>
    <scope>NUCLEOTIDE SEQUENCE</scope>
    <source>
        <strain evidence="5">CBK1P-4</strain>
    </source>
</reference>
<dbReference type="AlphaFoldDB" id="A0A9X1P6C2"/>
<organism evidence="5 6">
    <name type="scientific">Jiella avicenniae</name>
    <dbReference type="NCBI Taxonomy" id="2907202"/>
    <lineage>
        <taxon>Bacteria</taxon>
        <taxon>Pseudomonadati</taxon>
        <taxon>Pseudomonadota</taxon>
        <taxon>Alphaproteobacteria</taxon>
        <taxon>Hyphomicrobiales</taxon>
        <taxon>Aurantimonadaceae</taxon>
        <taxon>Jiella</taxon>
    </lineage>
</organism>
<dbReference type="GO" id="GO:0005524">
    <property type="term" value="F:ATP binding"/>
    <property type="evidence" value="ECO:0007669"/>
    <property type="project" value="UniProtKB-KW"/>
</dbReference>
<dbReference type="CDD" id="cd03219">
    <property type="entry name" value="ABC_Mj1267_LivG_branched"/>
    <property type="match status" value="1"/>
</dbReference>
<dbReference type="GO" id="GO:0016887">
    <property type="term" value="F:ATP hydrolysis activity"/>
    <property type="evidence" value="ECO:0007669"/>
    <property type="project" value="InterPro"/>
</dbReference>
<accession>A0A9X1P6C2</accession>
<keyword evidence="6" id="KW-1185">Reference proteome</keyword>
<keyword evidence="3 5" id="KW-0067">ATP-binding</keyword>
<evidence type="ECO:0000256" key="2">
    <source>
        <dbReference type="ARBA" id="ARBA00022741"/>
    </source>
</evidence>
<dbReference type="PANTHER" id="PTHR45772">
    <property type="entry name" value="CONSERVED COMPONENT OF ABC TRANSPORTER FOR NATURAL AMINO ACIDS-RELATED"/>
    <property type="match status" value="1"/>
</dbReference>
<evidence type="ECO:0000259" key="4">
    <source>
        <dbReference type="PROSITE" id="PS50893"/>
    </source>
</evidence>
<dbReference type="InterPro" id="IPR003439">
    <property type="entry name" value="ABC_transporter-like_ATP-bd"/>
</dbReference>
<evidence type="ECO:0000256" key="1">
    <source>
        <dbReference type="ARBA" id="ARBA00022448"/>
    </source>
</evidence>
<sequence length="259" mass="27093">MPAADIAPAATMLYVENVTMRFGGLTAVDDASLNVPKGSITGLIGPNGAGKTTLFSIVSGFLKPTGGRVSFDGADVTHLPAHELAEKGLGRTFQIVKPFAGLTVAENVAVGAFLRHRHRADAETVAERVATRVGLGDRLDAPAARLTVAGRKRLELAKVLATEPKLLLLDEVLAGLNPSEVRDILPVIRGLRDDGITILMIEHVMQAVVSLCDRVFVLAQGAVIASGTPREVVADPRVVEAYLGKGAAARLARAEAADA</sequence>
<dbReference type="InterPro" id="IPR027417">
    <property type="entry name" value="P-loop_NTPase"/>
</dbReference>
<protein>
    <submittedName>
        <fullName evidence="5">ABC transporter ATP-binding protein</fullName>
    </submittedName>
</protein>
<comment type="caution">
    <text evidence="5">The sequence shown here is derived from an EMBL/GenBank/DDBJ whole genome shotgun (WGS) entry which is preliminary data.</text>
</comment>
<evidence type="ECO:0000313" key="6">
    <source>
        <dbReference type="Proteomes" id="UP001139035"/>
    </source>
</evidence>
<dbReference type="InterPro" id="IPR032823">
    <property type="entry name" value="BCA_ABC_TP_C"/>
</dbReference>
<dbReference type="GO" id="GO:0005886">
    <property type="term" value="C:plasma membrane"/>
    <property type="evidence" value="ECO:0007669"/>
    <property type="project" value="TreeGrafter"/>
</dbReference>
<dbReference type="Proteomes" id="UP001139035">
    <property type="component" value="Unassembled WGS sequence"/>
</dbReference>
<dbReference type="PANTHER" id="PTHR45772:SF8">
    <property type="entry name" value="HIGH-AFFINITY BRANCHED-CHAIN AMINO ACID TRANSPORT ATP-BINDING PROTEIN"/>
    <property type="match status" value="1"/>
</dbReference>
<dbReference type="SMART" id="SM00382">
    <property type="entry name" value="AAA"/>
    <property type="match status" value="1"/>
</dbReference>
<name>A0A9X1P6C2_9HYPH</name>
<feature type="domain" description="ABC transporter" evidence="4">
    <location>
        <begin position="13"/>
        <end position="245"/>
    </location>
</feature>
<dbReference type="Gene3D" id="3.40.50.300">
    <property type="entry name" value="P-loop containing nucleotide triphosphate hydrolases"/>
    <property type="match status" value="1"/>
</dbReference>
<dbReference type="InterPro" id="IPR003593">
    <property type="entry name" value="AAA+_ATPase"/>
</dbReference>
<evidence type="ECO:0000313" key="5">
    <source>
        <dbReference type="EMBL" id="MCE7030634.1"/>
    </source>
</evidence>
<keyword evidence="2" id="KW-0547">Nucleotide-binding</keyword>
<keyword evidence="1" id="KW-0813">Transport</keyword>
<dbReference type="PROSITE" id="PS50893">
    <property type="entry name" value="ABC_TRANSPORTER_2"/>
    <property type="match status" value="1"/>
</dbReference>